<evidence type="ECO:0000313" key="7">
    <source>
        <dbReference type="Proteomes" id="UP001060018"/>
    </source>
</evidence>
<dbReference type="GO" id="GO:0030798">
    <property type="term" value="F:trans-aconitate 2-methyltransferase activity"/>
    <property type="evidence" value="ECO:0007669"/>
    <property type="project" value="InterPro"/>
</dbReference>
<dbReference type="OrthoDB" id="9795085at2"/>
<dbReference type="Proteomes" id="UP001060018">
    <property type="component" value="Chromosome"/>
</dbReference>
<evidence type="ECO:0000313" key="6">
    <source>
        <dbReference type="Proteomes" id="UP000320717"/>
    </source>
</evidence>
<dbReference type="Gene3D" id="1.10.150.290">
    <property type="entry name" value="S-adenosyl-L-methionine-dependent methyltransferases"/>
    <property type="match status" value="1"/>
</dbReference>
<feature type="domain" description="Methyltransferase" evidence="3">
    <location>
        <begin position="34"/>
        <end position="117"/>
    </location>
</feature>
<keyword evidence="6" id="KW-1185">Reference proteome</keyword>
<dbReference type="AlphaFoldDB" id="A0A5B8IJS9"/>
<evidence type="ECO:0000259" key="3">
    <source>
        <dbReference type="Pfam" id="PF13649"/>
    </source>
</evidence>
<dbReference type="GO" id="GO:0032259">
    <property type="term" value="P:methylation"/>
    <property type="evidence" value="ECO:0007669"/>
    <property type="project" value="UniProtKB-KW"/>
</dbReference>
<accession>A0A5B8IJS9</accession>
<dbReference type="InterPro" id="IPR023149">
    <property type="entry name" value="Trans_acon_MeTrfase_C"/>
</dbReference>
<reference evidence="4 6" key="1">
    <citation type="submission" date="2019-07" db="EMBL/GenBank/DDBJ databases">
        <title>Complete Genome Sequence of drought tolerant Plant Growth-Promoting Rhizobacterium Glutamicibacter halophytocola DR408.</title>
        <authorList>
            <person name="Nishu S.D."/>
            <person name="Lee T.K."/>
        </authorList>
    </citation>
    <scope>NUCLEOTIDE SEQUENCE [LARGE SCALE GENOMIC DNA]</scope>
    <source>
        <strain evidence="4 6">DR408</strain>
    </source>
</reference>
<evidence type="ECO:0000256" key="2">
    <source>
        <dbReference type="ARBA" id="ARBA00022679"/>
    </source>
</evidence>
<dbReference type="EMBL" id="CP042260">
    <property type="protein sequence ID" value="QDY65533.1"/>
    <property type="molecule type" value="Genomic_DNA"/>
</dbReference>
<protein>
    <submittedName>
        <fullName evidence="5">Methyltransferase domain-containing protein</fullName>
    </submittedName>
</protein>
<dbReference type="Gene3D" id="3.40.50.150">
    <property type="entry name" value="Vaccinia Virus protein VP39"/>
    <property type="match status" value="1"/>
</dbReference>
<dbReference type="EMBL" id="CP102487">
    <property type="protein sequence ID" value="UUX57632.1"/>
    <property type="molecule type" value="Genomic_DNA"/>
</dbReference>
<dbReference type="RefSeq" id="WP_146275311.1">
    <property type="nucleotide sequence ID" value="NZ_CP042260.1"/>
</dbReference>
<dbReference type="Proteomes" id="UP000320717">
    <property type="component" value="Chromosome"/>
</dbReference>
<dbReference type="SUPFAM" id="SSF53335">
    <property type="entry name" value="S-adenosyl-L-methionine-dependent methyltransferases"/>
    <property type="match status" value="1"/>
</dbReference>
<evidence type="ECO:0000313" key="5">
    <source>
        <dbReference type="EMBL" id="UUX57632.1"/>
    </source>
</evidence>
<sequence length="263" mass="29910">MKWDPAKYTEFSDYRGRPYKDLLGQLVDLEPKKVVDLGCGPGNMTRLIAQRWPQAQVTGLDSSQDMIAKAESSEHEANLDFALADAREWQPEEDLDLLFSNAMLQWLPDHRDLLAAWLGKMKTGSYVAIQVPGNFGSPSHALMRQVAESAKWAGKLGSVLRDGHVVGEPEDYQRLLLDAGFQANVWDTTFQQLLLGDDPILDWVRGTALLPVRHALNEQDYLSFENDYRIQVSKHYPFFETRDGTKLTNFPFRRIFMIGHKLG</sequence>
<dbReference type="InterPro" id="IPR041698">
    <property type="entry name" value="Methyltransf_25"/>
</dbReference>
<evidence type="ECO:0000256" key="1">
    <source>
        <dbReference type="ARBA" id="ARBA00022603"/>
    </source>
</evidence>
<keyword evidence="1 5" id="KW-0489">Methyltransferase</keyword>
<dbReference type="PANTHER" id="PTHR43861:SF1">
    <property type="entry name" value="TRANS-ACONITATE 2-METHYLTRANSFERASE"/>
    <property type="match status" value="1"/>
</dbReference>
<dbReference type="PANTHER" id="PTHR43861">
    <property type="entry name" value="TRANS-ACONITATE 2-METHYLTRANSFERASE-RELATED"/>
    <property type="match status" value="1"/>
</dbReference>
<organism evidence="5 7">
    <name type="scientific">Glutamicibacter halophytocola</name>
    <dbReference type="NCBI Taxonomy" id="1933880"/>
    <lineage>
        <taxon>Bacteria</taxon>
        <taxon>Bacillati</taxon>
        <taxon>Actinomycetota</taxon>
        <taxon>Actinomycetes</taxon>
        <taxon>Micrococcales</taxon>
        <taxon>Micrococcaceae</taxon>
        <taxon>Glutamicibacter</taxon>
    </lineage>
</organism>
<keyword evidence="2" id="KW-0808">Transferase</keyword>
<proteinExistence type="predicted"/>
<reference evidence="5" key="2">
    <citation type="journal article" date="2022" name="Pest Manag. Sci.">
        <title>Glutamicibacter halophytocola-mediated host fitness of potato tuber moth on Solanaceae crops.</title>
        <authorList>
            <person name="Wang W."/>
            <person name="Xiao G."/>
            <person name="Du G."/>
            <person name="Chang L."/>
            <person name="Yang Y."/>
            <person name="Ye J."/>
            <person name="Chen B."/>
        </authorList>
    </citation>
    <scope>NUCLEOTIDE SEQUENCE</scope>
    <source>
        <strain evidence="5">S2</strain>
    </source>
</reference>
<dbReference type="CDD" id="cd02440">
    <property type="entry name" value="AdoMet_MTases"/>
    <property type="match status" value="1"/>
</dbReference>
<evidence type="ECO:0000313" key="4">
    <source>
        <dbReference type="EMBL" id="QDY65533.1"/>
    </source>
</evidence>
<dbReference type="Pfam" id="PF13649">
    <property type="entry name" value="Methyltransf_25"/>
    <property type="match status" value="1"/>
</dbReference>
<gene>
    <name evidence="4" type="ORF">FQA45_03970</name>
    <name evidence="5" type="ORF">NUH22_09860</name>
</gene>
<dbReference type="InterPro" id="IPR029063">
    <property type="entry name" value="SAM-dependent_MTases_sf"/>
</dbReference>
<name>A0A5B8IJS9_9MICC</name>